<evidence type="ECO:0000313" key="7">
    <source>
        <dbReference type="EMBL" id="AJQ94973.1"/>
    </source>
</evidence>
<dbReference type="GO" id="GO:0008616">
    <property type="term" value="P:tRNA queuosine(34) biosynthetic process"/>
    <property type="evidence" value="ECO:0007669"/>
    <property type="project" value="UniProtKB-UniRule"/>
</dbReference>
<dbReference type="Pfam" id="PF14489">
    <property type="entry name" value="QueF"/>
    <property type="match status" value="1"/>
</dbReference>
<protein>
    <recommendedName>
        <fullName evidence="5">NADPH-dependent 7-cyano-7-deazaguanine reductase</fullName>
        <ecNumber evidence="5">1.7.1.13</ecNumber>
    </recommendedName>
    <alternativeName>
        <fullName evidence="5">7-cyano-7-carbaguanine reductase</fullName>
    </alternativeName>
    <alternativeName>
        <fullName evidence="5">NADPH-dependent nitrile oxidoreductase</fullName>
    </alternativeName>
    <alternativeName>
        <fullName evidence="5">PreQ(0) reductase</fullName>
    </alternativeName>
</protein>
<evidence type="ECO:0000256" key="2">
    <source>
        <dbReference type="ARBA" id="ARBA00022785"/>
    </source>
</evidence>
<name>A0A0C5VNJ8_9GAMM</name>
<dbReference type="NCBIfam" id="TIGR03138">
    <property type="entry name" value="QueF"/>
    <property type="match status" value="1"/>
</dbReference>
<feature type="domain" description="NADPH-dependent 7-cyano-7-deazaguanine reductase N-terminal" evidence="6">
    <location>
        <begin position="15"/>
        <end position="125"/>
    </location>
</feature>
<dbReference type="InterPro" id="IPR029500">
    <property type="entry name" value="QueF"/>
</dbReference>
<comment type="pathway">
    <text evidence="5">tRNA modification; tRNA-queuosine biosynthesis.</text>
</comment>
<evidence type="ECO:0000256" key="5">
    <source>
        <dbReference type="HAMAP-Rule" id="MF_00817"/>
    </source>
</evidence>
<comment type="function">
    <text evidence="5">Catalyzes the NADPH-dependent reduction of 7-cyano-7-deazaguanine (preQ0) to 7-aminomethyl-7-deazaguanine (preQ1).</text>
</comment>
<comment type="subunit">
    <text evidence="5">Homodimer.</text>
</comment>
<keyword evidence="2 5" id="KW-0671">Queuosine biosynthesis</keyword>
<evidence type="ECO:0000259" key="6">
    <source>
        <dbReference type="Pfam" id="PF14819"/>
    </source>
</evidence>
<feature type="binding site" evidence="5">
    <location>
        <begin position="82"/>
        <end position="84"/>
    </location>
    <ligand>
        <name>substrate</name>
    </ligand>
</feature>
<dbReference type="EMBL" id="CP007142">
    <property type="protein sequence ID" value="AJQ94973.1"/>
    <property type="molecule type" value="Genomic_DNA"/>
</dbReference>
<dbReference type="PATRIC" id="fig|1445510.3.peg.2905"/>
<comment type="subcellular location">
    <subcellularLocation>
        <location evidence="5">Cytoplasm</location>
    </subcellularLocation>
</comment>
<dbReference type="EC" id="1.7.1.13" evidence="5"/>
<dbReference type="HAMAP" id="MF_00817">
    <property type="entry name" value="QueF_type2"/>
    <property type="match status" value="1"/>
</dbReference>
<keyword evidence="3 5" id="KW-0521">NADP</keyword>
<dbReference type="GO" id="GO:0005737">
    <property type="term" value="C:cytoplasm"/>
    <property type="evidence" value="ECO:0007669"/>
    <property type="project" value="UniProtKB-SubCell"/>
</dbReference>
<keyword evidence="4 5" id="KW-0560">Oxidoreductase</keyword>
<dbReference type="PANTHER" id="PTHR34354">
    <property type="entry name" value="NADPH-DEPENDENT 7-CYANO-7-DEAZAGUANINE REDUCTASE"/>
    <property type="match status" value="1"/>
</dbReference>
<comment type="similarity">
    <text evidence="5">Belongs to the GTP cyclohydrolase I family. QueF type 2 subfamily.</text>
</comment>
<keyword evidence="1 5" id="KW-0963">Cytoplasm</keyword>
<dbReference type="UniPathway" id="UPA00392"/>
<sequence>MADLRDAPLGKTSLYVDQYDPSLLFPIARANNRSTLSAEKLELAFHGFDVWNAWELSWLNNKGKPVVAVGEIIIPAQSPCLIESKSLKLYLNSFNQTRFDDIGAVTAAIEKDLSKAAGSEVKVNILTLENALQPFGTIHSVEGCCVDELDVDIDVYSTTDPQLLKISPDDVVSETLVSHLMKSNCPVTGQPDWGSVIVSYTGPRICPESFLRYVVSFRQHTEFHEHCVERMFMDILKLSQPTELKVSARYVRRGGLDINPTRSMHPVTSDNLRLLRQ</sequence>
<evidence type="ECO:0000256" key="1">
    <source>
        <dbReference type="ARBA" id="ARBA00022490"/>
    </source>
</evidence>
<dbReference type="Gene3D" id="3.30.1130.10">
    <property type="match status" value="2"/>
</dbReference>
<feature type="binding site" evidence="5">
    <location>
        <begin position="84"/>
        <end position="85"/>
    </location>
    <ligand>
        <name>NADPH</name>
        <dbReference type="ChEBI" id="CHEBI:57783"/>
    </ligand>
</feature>
<dbReference type="STRING" id="1445510.YC6258_02935"/>
<dbReference type="PANTHER" id="PTHR34354:SF1">
    <property type="entry name" value="NADPH-DEPENDENT 7-CYANO-7-DEAZAGUANINE REDUCTASE"/>
    <property type="match status" value="1"/>
</dbReference>
<evidence type="ECO:0000256" key="3">
    <source>
        <dbReference type="ARBA" id="ARBA00022857"/>
    </source>
</evidence>
<dbReference type="HOGENOM" id="CLU_054738_0_0_6"/>
<dbReference type="OrthoDB" id="9789995at2"/>
<keyword evidence="8" id="KW-1185">Reference proteome</keyword>
<dbReference type="PIRSF" id="PIRSF004750">
    <property type="entry name" value="Nitrile_oxidored_YqcD_prd"/>
    <property type="match status" value="1"/>
</dbReference>
<dbReference type="GO" id="GO:0033739">
    <property type="term" value="F:preQ1 synthase activity"/>
    <property type="evidence" value="ECO:0007669"/>
    <property type="project" value="UniProtKB-UniRule"/>
</dbReference>
<gene>
    <name evidence="5" type="primary">queF</name>
    <name evidence="7" type="ORF">YC6258_02935</name>
</gene>
<reference evidence="7 8" key="1">
    <citation type="submission" date="2014-01" db="EMBL/GenBank/DDBJ databases">
        <title>Full genme sequencing of cellulolytic bacterium Gynuella sunshinyii YC6258T gen. nov., sp. nov.</title>
        <authorList>
            <person name="Khan H."/>
            <person name="Chung E.J."/>
            <person name="Chung Y.R."/>
        </authorList>
    </citation>
    <scope>NUCLEOTIDE SEQUENCE [LARGE SCALE GENOMIC DNA]</scope>
    <source>
        <strain evidence="7 8">YC6258</strain>
    </source>
</reference>
<organism evidence="7 8">
    <name type="scientific">Gynuella sunshinyii YC6258</name>
    <dbReference type="NCBI Taxonomy" id="1445510"/>
    <lineage>
        <taxon>Bacteria</taxon>
        <taxon>Pseudomonadati</taxon>
        <taxon>Pseudomonadota</taxon>
        <taxon>Gammaproteobacteria</taxon>
        <taxon>Oceanospirillales</taxon>
        <taxon>Saccharospirillaceae</taxon>
        <taxon>Gynuella</taxon>
    </lineage>
</organism>
<feature type="active site" description="Proton donor" evidence="5">
    <location>
        <position position="192"/>
    </location>
</feature>
<dbReference type="Pfam" id="PF14819">
    <property type="entry name" value="QueF_N"/>
    <property type="match status" value="1"/>
</dbReference>
<dbReference type="SUPFAM" id="SSF55620">
    <property type="entry name" value="Tetrahydrobiopterin biosynthesis enzymes-like"/>
    <property type="match status" value="1"/>
</dbReference>
<dbReference type="InterPro" id="IPR016428">
    <property type="entry name" value="QueF_type2"/>
</dbReference>
<evidence type="ECO:0000256" key="4">
    <source>
        <dbReference type="ARBA" id="ARBA00023002"/>
    </source>
</evidence>
<comment type="catalytic activity">
    <reaction evidence="5">
        <text>7-aminomethyl-7-carbaguanine + 2 NADP(+) = 7-cyano-7-carbaguanine + 2 NADPH + 3 H(+)</text>
        <dbReference type="Rhea" id="RHEA:13409"/>
        <dbReference type="ChEBI" id="CHEBI:15378"/>
        <dbReference type="ChEBI" id="CHEBI:45075"/>
        <dbReference type="ChEBI" id="CHEBI:57783"/>
        <dbReference type="ChEBI" id="CHEBI:58349"/>
        <dbReference type="ChEBI" id="CHEBI:58703"/>
        <dbReference type="EC" id="1.7.1.13"/>
    </reaction>
</comment>
<dbReference type="InterPro" id="IPR050084">
    <property type="entry name" value="NADPH_dep_7-cyano-7-deazaG_red"/>
</dbReference>
<feature type="binding site" evidence="5">
    <location>
        <begin position="224"/>
        <end position="225"/>
    </location>
    <ligand>
        <name>substrate</name>
    </ligand>
</feature>
<evidence type="ECO:0000313" key="8">
    <source>
        <dbReference type="Proteomes" id="UP000032266"/>
    </source>
</evidence>
<feature type="binding site" evidence="5">
    <location>
        <begin position="253"/>
        <end position="254"/>
    </location>
    <ligand>
        <name>NADPH</name>
        <dbReference type="ChEBI" id="CHEBI:57783"/>
    </ligand>
</feature>
<proteinExistence type="inferred from homology"/>
<dbReference type="KEGG" id="gsn:YC6258_02935"/>
<dbReference type="InterPro" id="IPR043133">
    <property type="entry name" value="GTP-CH-I_C/QueF"/>
</dbReference>
<dbReference type="AlphaFoldDB" id="A0A0C5VNJ8"/>
<dbReference type="InterPro" id="IPR029139">
    <property type="entry name" value="QueF_N"/>
</dbReference>
<accession>A0A0C5VNJ8</accession>
<feature type="active site" description="Thioimide intermediate" evidence="5">
    <location>
        <position position="185"/>
    </location>
</feature>
<dbReference type="RefSeq" id="WP_044617385.1">
    <property type="nucleotide sequence ID" value="NZ_CP007142.1"/>
</dbReference>
<dbReference type="Proteomes" id="UP000032266">
    <property type="component" value="Chromosome"/>
</dbReference>